<gene>
    <name evidence="1" type="ORF">GcM1_156011</name>
</gene>
<evidence type="ECO:0000313" key="1">
    <source>
        <dbReference type="EMBL" id="RKF83685.1"/>
    </source>
</evidence>
<comment type="caution">
    <text evidence="1">The sequence shown here is derived from an EMBL/GenBank/DDBJ whole genome shotgun (WGS) entry which is preliminary data.</text>
</comment>
<sequence>MIVSSNTQGPRTDMSSYNIDQLFADLLEELKRLASLNKSYDTAMLTSIGGKQNQRYHSVLKNKYMIQKSKYCQKCKRNNHNTSECFILKKKNKKQLQSQVQNNNEGLIDFNPTNFDFEWDSSRSL</sequence>
<protein>
    <submittedName>
        <fullName evidence="1">Uncharacterized protein</fullName>
    </submittedName>
</protein>
<name>A0A420JA55_9PEZI</name>
<proteinExistence type="predicted"/>
<evidence type="ECO:0000313" key="2">
    <source>
        <dbReference type="Proteomes" id="UP000285326"/>
    </source>
</evidence>
<organism evidence="1 2">
    <name type="scientific">Golovinomyces cichoracearum</name>
    <dbReference type="NCBI Taxonomy" id="62708"/>
    <lineage>
        <taxon>Eukaryota</taxon>
        <taxon>Fungi</taxon>
        <taxon>Dikarya</taxon>
        <taxon>Ascomycota</taxon>
        <taxon>Pezizomycotina</taxon>
        <taxon>Leotiomycetes</taxon>
        <taxon>Erysiphales</taxon>
        <taxon>Erysiphaceae</taxon>
        <taxon>Golovinomyces</taxon>
    </lineage>
</organism>
<dbReference type="EMBL" id="MCBS01015609">
    <property type="protein sequence ID" value="RKF83685.1"/>
    <property type="molecule type" value="Genomic_DNA"/>
</dbReference>
<reference evidence="1 2" key="1">
    <citation type="journal article" date="2018" name="BMC Genomics">
        <title>Comparative genome analyses reveal sequence features reflecting distinct modes of host-adaptation between dicot and monocot powdery mildew.</title>
        <authorList>
            <person name="Wu Y."/>
            <person name="Ma X."/>
            <person name="Pan Z."/>
            <person name="Kale S.D."/>
            <person name="Song Y."/>
            <person name="King H."/>
            <person name="Zhang Q."/>
            <person name="Presley C."/>
            <person name="Deng X."/>
            <person name="Wei C.I."/>
            <person name="Xiao S."/>
        </authorList>
    </citation>
    <scope>NUCLEOTIDE SEQUENCE [LARGE SCALE GENOMIC DNA]</scope>
    <source>
        <strain evidence="1">UMSG1</strain>
    </source>
</reference>
<dbReference type="AlphaFoldDB" id="A0A420JA55"/>
<accession>A0A420JA55</accession>
<dbReference type="Proteomes" id="UP000285326">
    <property type="component" value="Unassembled WGS sequence"/>
</dbReference>